<proteinExistence type="predicted"/>
<dbReference type="RefSeq" id="WP_125686015.1">
    <property type="nucleotide sequence ID" value="NZ_JBHSSI010000104.1"/>
</dbReference>
<accession>A0ABW1TIZ5</accession>
<protein>
    <submittedName>
        <fullName evidence="1">Uncharacterized protein</fullName>
    </submittedName>
</protein>
<keyword evidence="2" id="KW-1185">Reference proteome</keyword>
<reference evidence="2" key="1">
    <citation type="journal article" date="2019" name="Int. J. Syst. Evol. Microbiol.">
        <title>The Global Catalogue of Microorganisms (GCM) 10K type strain sequencing project: providing services to taxonomists for standard genome sequencing and annotation.</title>
        <authorList>
            <consortium name="The Broad Institute Genomics Platform"/>
            <consortium name="The Broad Institute Genome Sequencing Center for Infectious Disease"/>
            <person name="Wu L."/>
            <person name="Ma J."/>
        </authorList>
    </citation>
    <scope>NUCLEOTIDE SEQUENCE [LARGE SCALE GENOMIC DNA]</scope>
    <source>
        <strain evidence="2">CCM 8908</strain>
    </source>
</reference>
<dbReference type="Proteomes" id="UP001596283">
    <property type="component" value="Unassembled WGS sequence"/>
</dbReference>
<organism evidence="1 2">
    <name type="scientific">Levilactobacillus fujinensis</name>
    <dbReference type="NCBI Taxonomy" id="2486024"/>
    <lineage>
        <taxon>Bacteria</taxon>
        <taxon>Bacillati</taxon>
        <taxon>Bacillota</taxon>
        <taxon>Bacilli</taxon>
        <taxon>Lactobacillales</taxon>
        <taxon>Lactobacillaceae</taxon>
        <taxon>Levilactobacillus</taxon>
    </lineage>
</organism>
<evidence type="ECO:0000313" key="2">
    <source>
        <dbReference type="Proteomes" id="UP001596283"/>
    </source>
</evidence>
<gene>
    <name evidence="1" type="ORF">ACFP1C_13715</name>
</gene>
<evidence type="ECO:0000313" key="1">
    <source>
        <dbReference type="EMBL" id="MFC6261978.1"/>
    </source>
</evidence>
<name>A0ABW1TIZ5_9LACO</name>
<sequence length="130" mass="15503">MSLNKPLHEKLTAIEKQYGYRPDDWPEQELVEIQTLAGRFSESRVYTSTWDKQYLKSLMDRGFFLSTIAHKMKRSRAWVTMRVMDEVEWTMTAADRAELKQYSSDGWSAKKISRKMQRDVLWVKTMEDEL</sequence>
<dbReference type="EMBL" id="JBHSSI010000104">
    <property type="protein sequence ID" value="MFC6261978.1"/>
    <property type="molecule type" value="Genomic_DNA"/>
</dbReference>
<comment type="caution">
    <text evidence="1">The sequence shown here is derived from an EMBL/GenBank/DDBJ whole genome shotgun (WGS) entry which is preliminary data.</text>
</comment>